<comment type="caution">
    <text evidence="12">Lacks conserved residue(s) required for the propagation of feature annotation.</text>
</comment>
<dbReference type="FunFam" id="1.10.10.1800:FF:000003">
    <property type="entry name" value="tRNA uridine 5-carboxymethylaminomethyl modification enzyme MnmG"/>
    <property type="match status" value="1"/>
</dbReference>
<dbReference type="Gene3D" id="1.10.150.570">
    <property type="entry name" value="GidA associated domain, C-terminal subdomain"/>
    <property type="match status" value="1"/>
</dbReference>
<dbReference type="GO" id="GO:0050660">
    <property type="term" value="F:flavin adenine dinucleotide binding"/>
    <property type="evidence" value="ECO:0007669"/>
    <property type="project" value="UniProtKB-UniRule"/>
</dbReference>
<keyword evidence="9 12" id="KW-0520">NAD</keyword>
<dbReference type="PROSITE" id="PS01281">
    <property type="entry name" value="GIDA_2"/>
    <property type="match status" value="1"/>
</dbReference>
<dbReference type="AlphaFoldDB" id="A0A840U6B2"/>
<dbReference type="Pfam" id="PF13932">
    <property type="entry name" value="SAM_GIDA_C"/>
    <property type="match status" value="1"/>
</dbReference>
<evidence type="ECO:0000259" key="13">
    <source>
        <dbReference type="SMART" id="SM01228"/>
    </source>
</evidence>
<evidence type="ECO:0000256" key="5">
    <source>
        <dbReference type="ARBA" id="ARBA00022490"/>
    </source>
</evidence>
<dbReference type="SUPFAM" id="SSF51905">
    <property type="entry name" value="FAD/NAD(P)-binding domain"/>
    <property type="match status" value="1"/>
</dbReference>
<dbReference type="InterPro" id="IPR044920">
    <property type="entry name" value="MnmG_C_subdom_sf"/>
</dbReference>
<keyword evidence="15" id="KW-1185">Reference proteome</keyword>
<evidence type="ECO:0000313" key="14">
    <source>
        <dbReference type="EMBL" id="MBB5287590.1"/>
    </source>
</evidence>
<protein>
    <recommendedName>
        <fullName evidence="4 12">tRNA uridine 5-carboxymethylaminomethyl modification enzyme MnmG</fullName>
    </recommendedName>
    <alternativeName>
        <fullName evidence="11 12">Glucose-inhibited division protein A</fullName>
    </alternativeName>
</protein>
<dbReference type="InterPro" id="IPR002218">
    <property type="entry name" value="MnmG-rel"/>
</dbReference>
<dbReference type="EMBL" id="JACHGF010000021">
    <property type="protein sequence ID" value="MBB5287590.1"/>
    <property type="molecule type" value="Genomic_DNA"/>
</dbReference>
<organism evidence="14 15">
    <name type="scientific">Rhabdobacter roseus</name>
    <dbReference type="NCBI Taxonomy" id="1655419"/>
    <lineage>
        <taxon>Bacteria</taxon>
        <taxon>Pseudomonadati</taxon>
        <taxon>Bacteroidota</taxon>
        <taxon>Cytophagia</taxon>
        <taxon>Cytophagales</taxon>
        <taxon>Cytophagaceae</taxon>
        <taxon>Rhabdobacter</taxon>
    </lineage>
</organism>
<evidence type="ECO:0000256" key="12">
    <source>
        <dbReference type="HAMAP-Rule" id="MF_00129"/>
    </source>
</evidence>
<sequence length="620" mass="69394">MFPKYDVIVVGAGHAGCEAAAAAANMGSKVLLITMNMQTIAQMSCNPAMGGVAKGQIVREVDALGGQSGLVSDRTMIQFRMLNRSKGPAMWSPRCQSDRMLFANEWRAILESTPNVDFWQDTVREILIKDNRVQGVKTSLGLEIASSAVVLTNGTFLNGLIHIGEKNFGGGRTGEKAATGLTEQLSALGFEAGRMKTGTPPRVDGRSLDYSRMEEQPGDEQPGKFSYKDTAPLLKQRSCWITYTNDKVHEVLRTGFDKSPMFSGRIKGLGPRYCPSVEDKINRFADKDRHQIFVEPEGWNTVEVYVNGFSTSLPEDVQYKALKEIPGFENVRMFRPGYAIEYDFFPPTQLKLTLETQRVANLFFAGQINGTTGYEEAACQGLMAGMNAHQNVHEKDAVILKRSEAYIGVLIDDLVNKGTEEPYRMFTSRAEYRTLLRQDNADIRLTPKGHALGLADAERLTNVAKKVAQTDELIQELMQAKVQPEEVNDRLEDWTTAPIREKTSLYQLLKRPQLSMEQIKVLQPRFSDWLGTLKPEAIEQAEIHVKYDSYIEKERLMVEKMGRMEDLMIIQNFNYDGVAALSFEGREKLKRARPQTIGQASRISGVSPSDISVLMIYLGR</sequence>
<dbReference type="PANTHER" id="PTHR11806:SF0">
    <property type="entry name" value="PROTEIN MTO1 HOMOLOG, MITOCHONDRIAL"/>
    <property type="match status" value="1"/>
</dbReference>
<comment type="cofactor">
    <cofactor evidence="1 12">
        <name>FAD</name>
        <dbReference type="ChEBI" id="CHEBI:57692"/>
    </cofactor>
</comment>
<dbReference type="InterPro" id="IPR020595">
    <property type="entry name" value="MnmG-rel_CS"/>
</dbReference>
<comment type="function">
    <text evidence="2 12">NAD-binding protein involved in the addition of a carboxymethylaminomethyl (cmnm) group at the wobble position (U34) of certain tRNAs, forming tRNA-cmnm(5)s(2)U34.</text>
</comment>
<evidence type="ECO:0000256" key="7">
    <source>
        <dbReference type="ARBA" id="ARBA00022694"/>
    </source>
</evidence>
<feature type="binding site" evidence="12">
    <location>
        <begin position="270"/>
        <end position="284"/>
    </location>
    <ligand>
        <name>NAD(+)</name>
        <dbReference type="ChEBI" id="CHEBI:57540"/>
    </ligand>
</feature>
<evidence type="ECO:0000256" key="1">
    <source>
        <dbReference type="ARBA" id="ARBA00001974"/>
    </source>
</evidence>
<dbReference type="PROSITE" id="PS01280">
    <property type="entry name" value="GIDA_1"/>
    <property type="match status" value="1"/>
</dbReference>
<dbReference type="GO" id="GO:0002098">
    <property type="term" value="P:tRNA wobble uridine modification"/>
    <property type="evidence" value="ECO:0007669"/>
    <property type="project" value="InterPro"/>
</dbReference>
<evidence type="ECO:0000313" key="15">
    <source>
        <dbReference type="Proteomes" id="UP000557307"/>
    </source>
</evidence>
<comment type="subcellular location">
    <subcellularLocation>
        <location evidence="12">Cytoplasm</location>
    </subcellularLocation>
</comment>
<dbReference type="Gene3D" id="1.10.10.1800">
    <property type="entry name" value="tRNA uridine 5-carboxymethylaminomethyl modification enzyme MnmG/GidA"/>
    <property type="match status" value="1"/>
</dbReference>
<evidence type="ECO:0000256" key="10">
    <source>
        <dbReference type="ARBA" id="ARBA00025948"/>
    </source>
</evidence>
<dbReference type="InterPro" id="IPR026904">
    <property type="entry name" value="MnmG_C"/>
</dbReference>
<dbReference type="InterPro" id="IPR036188">
    <property type="entry name" value="FAD/NAD-bd_sf"/>
</dbReference>
<proteinExistence type="inferred from homology"/>
<dbReference type="NCBIfam" id="TIGR00136">
    <property type="entry name" value="mnmG_gidA"/>
    <property type="match status" value="1"/>
</dbReference>
<dbReference type="Proteomes" id="UP000557307">
    <property type="component" value="Unassembled WGS sequence"/>
</dbReference>
<evidence type="ECO:0000256" key="2">
    <source>
        <dbReference type="ARBA" id="ARBA00003717"/>
    </source>
</evidence>
<name>A0A840U6B2_9BACT</name>
<dbReference type="HAMAP" id="MF_00129">
    <property type="entry name" value="MnmG_GidA"/>
    <property type="match status" value="1"/>
</dbReference>
<dbReference type="Pfam" id="PF01134">
    <property type="entry name" value="GIDA"/>
    <property type="match status" value="1"/>
</dbReference>
<dbReference type="InterPro" id="IPR047001">
    <property type="entry name" value="MnmG_C_subdom"/>
</dbReference>
<dbReference type="FunFam" id="3.50.50.60:FF:000002">
    <property type="entry name" value="tRNA uridine 5-carboxymethylaminomethyl modification enzyme MnmG"/>
    <property type="match status" value="1"/>
</dbReference>
<comment type="caution">
    <text evidence="14">The sequence shown here is derived from an EMBL/GenBank/DDBJ whole genome shotgun (WGS) entry which is preliminary data.</text>
</comment>
<keyword evidence="8 12" id="KW-0274">FAD</keyword>
<feature type="domain" description="tRNA uridine 5-carboxymethylaminomethyl modification enzyme C-terminal subdomain" evidence="13">
    <location>
        <begin position="545"/>
        <end position="616"/>
    </location>
</feature>
<dbReference type="FunFam" id="1.10.150.570:FF:000001">
    <property type="entry name" value="tRNA uridine 5-carboxymethylaminomethyl modification enzyme MnmG"/>
    <property type="match status" value="1"/>
</dbReference>
<dbReference type="SMART" id="SM01228">
    <property type="entry name" value="GIDA_assoc_3"/>
    <property type="match status" value="1"/>
</dbReference>
<dbReference type="InterPro" id="IPR049312">
    <property type="entry name" value="GIDA_C_N"/>
</dbReference>
<evidence type="ECO:0000256" key="4">
    <source>
        <dbReference type="ARBA" id="ARBA00020461"/>
    </source>
</evidence>
<dbReference type="Pfam" id="PF21680">
    <property type="entry name" value="GIDA_C_1st"/>
    <property type="match status" value="1"/>
</dbReference>
<feature type="binding site" evidence="12">
    <location>
        <begin position="11"/>
        <end position="16"/>
    </location>
    <ligand>
        <name>FAD</name>
        <dbReference type="ChEBI" id="CHEBI:57692"/>
    </ligand>
</feature>
<dbReference type="InterPro" id="IPR040131">
    <property type="entry name" value="MnmG_N"/>
</dbReference>
<evidence type="ECO:0000256" key="9">
    <source>
        <dbReference type="ARBA" id="ARBA00023027"/>
    </source>
</evidence>
<evidence type="ECO:0000256" key="3">
    <source>
        <dbReference type="ARBA" id="ARBA00007653"/>
    </source>
</evidence>
<dbReference type="GO" id="GO:0005829">
    <property type="term" value="C:cytosol"/>
    <property type="evidence" value="ECO:0007669"/>
    <property type="project" value="TreeGrafter"/>
</dbReference>
<reference evidence="14 15" key="1">
    <citation type="submission" date="2020-08" db="EMBL/GenBank/DDBJ databases">
        <title>Genomic Encyclopedia of Type Strains, Phase IV (KMG-IV): sequencing the most valuable type-strain genomes for metagenomic binning, comparative biology and taxonomic classification.</title>
        <authorList>
            <person name="Goeker M."/>
        </authorList>
    </citation>
    <scope>NUCLEOTIDE SEQUENCE [LARGE SCALE GENOMIC DNA]</scope>
    <source>
        <strain evidence="14 15">DSM 105074</strain>
    </source>
</reference>
<evidence type="ECO:0000256" key="11">
    <source>
        <dbReference type="ARBA" id="ARBA00031800"/>
    </source>
</evidence>
<keyword evidence="5 12" id="KW-0963">Cytoplasm</keyword>
<comment type="subunit">
    <text evidence="10 12">Homodimer. Heterotetramer of two MnmE and two MnmG subunits.</text>
</comment>
<dbReference type="InterPro" id="IPR004416">
    <property type="entry name" value="MnmG"/>
</dbReference>
<accession>A0A840U6B2</accession>
<dbReference type="GO" id="GO:0030488">
    <property type="term" value="P:tRNA methylation"/>
    <property type="evidence" value="ECO:0007669"/>
    <property type="project" value="TreeGrafter"/>
</dbReference>
<dbReference type="Gene3D" id="3.50.50.60">
    <property type="entry name" value="FAD/NAD(P)-binding domain"/>
    <property type="match status" value="2"/>
</dbReference>
<dbReference type="RefSeq" id="WP_184180061.1">
    <property type="nucleotide sequence ID" value="NZ_JACHGF010000021.1"/>
</dbReference>
<gene>
    <name evidence="12" type="primary">mnmG</name>
    <name evidence="12" type="synonym">gidA</name>
    <name evidence="14" type="ORF">HNQ92_005756</name>
</gene>
<comment type="similarity">
    <text evidence="3 12">Belongs to the MnmG family.</text>
</comment>
<keyword evidence="7 12" id="KW-0819">tRNA processing</keyword>
<keyword evidence="6 12" id="KW-0285">Flavoprotein</keyword>
<evidence type="ECO:0000256" key="8">
    <source>
        <dbReference type="ARBA" id="ARBA00022827"/>
    </source>
</evidence>
<evidence type="ECO:0000256" key="6">
    <source>
        <dbReference type="ARBA" id="ARBA00022630"/>
    </source>
</evidence>
<dbReference type="PANTHER" id="PTHR11806">
    <property type="entry name" value="GLUCOSE INHIBITED DIVISION PROTEIN A"/>
    <property type="match status" value="1"/>
</dbReference>